<evidence type="ECO:0000256" key="2">
    <source>
        <dbReference type="SAM" id="Phobius"/>
    </source>
</evidence>
<evidence type="ECO:0000256" key="1">
    <source>
        <dbReference type="SAM" id="MobiDB-lite"/>
    </source>
</evidence>
<protein>
    <recommendedName>
        <fullName evidence="6">PBP domain-containing protein</fullName>
    </recommendedName>
</protein>
<feature type="compositionally biased region" description="Low complexity" evidence="1">
    <location>
        <begin position="782"/>
        <end position="806"/>
    </location>
</feature>
<feature type="compositionally biased region" description="Low complexity" evidence="1">
    <location>
        <begin position="765"/>
        <end position="774"/>
    </location>
</feature>
<reference evidence="4 5" key="1">
    <citation type="submission" date="2024-09" db="EMBL/GenBank/DDBJ databases">
        <authorList>
            <person name="Sun Q."/>
            <person name="Mori K."/>
        </authorList>
    </citation>
    <scope>NUCLEOTIDE SEQUENCE [LARGE SCALE GENOMIC DNA]</scope>
    <source>
        <strain evidence="4 5">TBRC 3947</strain>
    </source>
</reference>
<evidence type="ECO:0000313" key="4">
    <source>
        <dbReference type="EMBL" id="MFC0532545.1"/>
    </source>
</evidence>
<dbReference type="Proteomes" id="UP001589867">
    <property type="component" value="Unassembled WGS sequence"/>
</dbReference>
<gene>
    <name evidence="4" type="ORF">ACFFIA_33480</name>
</gene>
<comment type="caution">
    <text evidence="4">The sequence shown here is derived from an EMBL/GenBank/DDBJ whole genome shotgun (WGS) entry which is preliminary data.</text>
</comment>
<evidence type="ECO:0000313" key="5">
    <source>
        <dbReference type="Proteomes" id="UP001589867"/>
    </source>
</evidence>
<keyword evidence="2" id="KW-0472">Membrane</keyword>
<evidence type="ECO:0000256" key="3">
    <source>
        <dbReference type="SAM" id="SignalP"/>
    </source>
</evidence>
<feature type="signal peptide" evidence="3">
    <location>
        <begin position="1"/>
        <end position="21"/>
    </location>
</feature>
<feature type="region of interest" description="Disordered" evidence="1">
    <location>
        <begin position="758"/>
        <end position="821"/>
    </location>
</feature>
<dbReference type="Gene3D" id="3.40.190.10">
    <property type="entry name" value="Periplasmic binding protein-like II"/>
    <property type="match status" value="1"/>
</dbReference>
<organism evidence="4 5">
    <name type="scientific">Phytohabitans kaempferiae</name>
    <dbReference type="NCBI Taxonomy" id="1620943"/>
    <lineage>
        <taxon>Bacteria</taxon>
        <taxon>Bacillati</taxon>
        <taxon>Actinomycetota</taxon>
        <taxon>Actinomycetes</taxon>
        <taxon>Micromonosporales</taxon>
        <taxon>Micromonosporaceae</taxon>
    </lineage>
</organism>
<keyword evidence="5" id="KW-1185">Reference proteome</keyword>
<proteinExistence type="predicted"/>
<keyword evidence="2" id="KW-1133">Transmembrane helix</keyword>
<feature type="region of interest" description="Disordered" evidence="1">
    <location>
        <begin position="170"/>
        <end position="195"/>
    </location>
</feature>
<keyword evidence="3" id="KW-0732">Signal</keyword>
<dbReference type="EMBL" id="JBHLUH010000073">
    <property type="protein sequence ID" value="MFC0532545.1"/>
    <property type="molecule type" value="Genomic_DNA"/>
</dbReference>
<feature type="region of interest" description="Disordered" evidence="1">
    <location>
        <begin position="29"/>
        <end position="48"/>
    </location>
</feature>
<sequence>MNRRQIAGALVALIAASLLFAVEPAAGPAAGAPEGGGTGSSSVTTHGTKQGFEDFTGLAVTVSKTRDLSNEAIVVSWTGARPTPRRMLGVDYLQLMQCWGDPAAANFRETCQFGMDLDRPFLPGGAVSVDAVNSGRRALITTPPDPDYPVPDPQEPLEGARMVPFLSVTGERSKDGSPAQPYGRIELSGGTSREETDVDVMGRYAAKETTNEYPYALTGGDGTGRVVFEVQNDQFAPHLGCGAAVATPTGTGPRPCSLVIVPRGFHHPYTGADVSGTSAIHGSPFAPAVWQHRIVVPLEFNPVEGSCPLDRSERRTAGTEVIAEAITSWQPAICSGEGPVIGYSAIGDFEATFQVTNPAENAPGLVYSPEPVTATSPAYLHAPVAVSGTVVALNIDYNIIDPQHVSGEPTPEEIERLRALAVSGLKLTPRLMAKLLTQSYRRDAMGPVGQAGRANPASIRVDNEFLTLNPEFRYWPREEAATLDGLMVTVGSSTAARDLWRWILADPEAKAWLDGTPDEDGMVVNENYRGVFTPTPETFPKADPRCVANLGGDGVEYQLCGLERFPYMGTMAEAALQTLRANAKVKETLLRPQPGEVAPWLDDPQYRYLELPRKTPGARFAMSVTDSSAAARYGLYAAQLCKPKRDTSGALVMPDDCRSPSTAAMSAALATASASGVEGVDVIDPAKAWAAPGAYPLTTITYAIGDTSDPADARRDYARLLRYAAGPGQAPGQADGQLPDGYLPLPAAMRERTLDTADRLERWVTPTTPTPSEGNGNGNGGPTTPAPSATSAGVPDPGATPSASGPAAPPTPQPSATPAAQSTIGSPLGIIRYILIAALVMGLLGGVAGPVLQALARGGRK</sequence>
<name>A0ABV6MCW0_9ACTN</name>
<accession>A0ABV6MCW0</accession>
<evidence type="ECO:0008006" key="6">
    <source>
        <dbReference type="Google" id="ProtNLM"/>
    </source>
</evidence>
<dbReference type="RefSeq" id="WP_377258806.1">
    <property type="nucleotide sequence ID" value="NZ_JBHLUH010000073.1"/>
</dbReference>
<feature type="transmembrane region" description="Helical" evidence="2">
    <location>
        <begin position="830"/>
        <end position="852"/>
    </location>
</feature>
<keyword evidence="2" id="KW-0812">Transmembrane</keyword>
<feature type="chain" id="PRO_5045455260" description="PBP domain-containing protein" evidence="3">
    <location>
        <begin position="22"/>
        <end position="861"/>
    </location>
</feature>